<evidence type="ECO:0000313" key="2">
    <source>
        <dbReference type="Proteomes" id="UP000775213"/>
    </source>
</evidence>
<accession>A0AAV7H6P4</accession>
<dbReference type="EMBL" id="JAGFBR010000007">
    <property type="protein sequence ID" value="KAH0463764.1"/>
    <property type="molecule type" value="Genomic_DNA"/>
</dbReference>
<name>A0AAV7H6P4_DENCH</name>
<keyword evidence="2" id="KW-1185">Reference proteome</keyword>
<sequence length="103" mass="12040">MSIIWQLEYTVEDILTWFSLKSEAQVEGWGERVAGRSGGKVGCVEERNVMRVHVLEKMDWQGVPKLKDITTKLEKINLMRHGHFTCRWSQDLKFFFLVKGNLV</sequence>
<reference evidence="1 2" key="1">
    <citation type="journal article" date="2021" name="Hortic Res">
        <title>Chromosome-scale assembly of the Dendrobium chrysotoxum genome enhances the understanding of orchid evolution.</title>
        <authorList>
            <person name="Zhang Y."/>
            <person name="Zhang G.Q."/>
            <person name="Zhang D."/>
            <person name="Liu X.D."/>
            <person name="Xu X.Y."/>
            <person name="Sun W.H."/>
            <person name="Yu X."/>
            <person name="Zhu X."/>
            <person name="Wang Z.W."/>
            <person name="Zhao X."/>
            <person name="Zhong W.Y."/>
            <person name="Chen H."/>
            <person name="Yin W.L."/>
            <person name="Huang T."/>
            <person name="Niu S.C."/>
            <person name="Liu Z.J."/>
        </authorList>
    </citation>
    <scope>NUCLEOTIDE SEQUENCE [LARGE SCALE GENOMIC DNA]</scope>
    <source>
        <strain evidence="1">Lindl</strain>
    </source>
</reference>
<evidence type="ECO:0000313" key="1">
    <source>
        <dbReference type="EMBL" id="KAH0463764.1"/>
    </source>
</evidence>
<dbReference type="AlphaFoldDB" id="A0AAV7H6P4"/>
<protein>
    <submittedName>
        <fullName evidence="1">Uncharacterized protein</fullName>
    </submittedName>
</protein>
<dbReference type="Proteomes" id="UP000775213">
    <property type="component" value="Unassembled WGS sequence"/>
</dbReference>
<gene>
    <name evidence="1" type="ORF">IEQ34_006550</name>
</gene>
<proteinExistence type="predicted"/>
<organism evidence="1 2">
    <name type="scientific">Dendrobium chrysotoxum</name>
    <name type="common">Orchid</name>
    <dbReference type="NCBI Taxonomy" id="161865"/>
    <lineage>
        <taxon>Eukaryota</taxon>
        <taxon>Viridiplantae</taxon>
        <taxon>Streptophyta</taxon>
        <taxon>Embryophyta</taxon>
        <taxon>Tracheophyta</taxon>
        <taxon>Spermatophyta</taxon>
        <taxon>Magnoliopsida</taxon>
        <taxon>Liliopsida</taxon>
        <taxon>Asparagales</taxon>
        <taxon>Orchidaceae</taxon>
        <taxon>Epidendroideae</taxon>
        <taxon>Malaxideae</taxon>
        <taxon>Dendrobiinae</taxon>
        <taxon>Dendrobium</taxon>
    </lineage>
</organism>
<comment type="caution">
    <text evidence="1">The sequence shown here is derived from an EMBL/GenBank/DDBJ whole genome shotgun (WGS) entry which is preliminary data.</text>
</comment>